<reference evidence="5" key="1">
    <citation type="journal article" date="2019" name="Int. J. Syst. Evol. Microbiol.">
        <title>The Global Catalogue of Microorganisms (GCM) 10K type strain sequencing project: providing services to taxonomists for standard genome sequencing and annotation.</title>
        <authorList>
            <consortium name="The Broad Institute Genomics Platform"/>
            <consortium name="The Broad Institute Genome Sequencing Center for Infectious Disease"/>
            <person name="Wu L."/>
            <person name="Ma J."/>
        </authorList>
    </citation>
    <scope>NUCLEOTIDE SEQUENCE [LARGE SCALE GENOMIC DNA]</scope>
    <source>
        <strain evidence="5">KCTC 15012</strain>
    </source>
</reference>
<evidence type="ECO:0000313" key="4">
    <source>
        <dbReference type="EMBL" id="MFD2232506.1"/>
    </source>
</evidence>
<dbReference type="PROSITE" id="PS51755">
    <property type="entry name" value="OMPR_PHOB"/>
    <property type="match status" value="1"/>
</dbReference>
<organism evidence="4 5">
    <name type="scientific">Phaeospirillum tilakii</name>
    <dbReference type="NCBI Taxonomy" id="741673"/>
    <lineage>
        <taxon>Bacteria</taxon>
        <taxon>Pseudomonadati</taxon>
        <taxon>Pseudomonadota</taxon>
        <taxon>Alphaproteobacteria</taxon>
        <taxon>Rhodospirillales</taxon>
        <taxon>Rhodospirillaceae</taxon>
        <taxon>Phaeospirillum</taxon>
    </lineage>
</organism>
<sequence length="175" mass="18209">MAVTCVADPAAALAAAGAADLILIDDAVAPGACATLRAAGVALPLVLLAPPGSADSDADLLLVKPLRLAGLGARLAELLARPVLGGWRLDPERRVLAAGPDRVVRLTDKEVAILLRLGRAAGAVVAREELLADVWGYSTEIDTHTLETHIYRLRRKLADEAAACLLTEPGGYRLV</sequence>
<feature type="DNA-binding region" description="OmpR/PhoB-type" evidence="2">
    <location>
        <begin position="79"/>
        <end position="175"/>
    </location>
</feature>
<gene>
    <name evidence="4" type="ORF">ACFSNB_01665</name>
</gene>
<dbReference type="Gene3D" id="1.10.10.10">
    <property type="entry name" value="Winged helix-like DNA-binding domain superfamily/Winged helix DNA-binding domain"/>
    <property type="match status" value="1"/>
</dbReference>
<accession>A0ABW5C8J0</accession>
<comment type="caution">
    <text evidence="4">The sequence shown here is derived from an EMBL/GenBank/DDBJ whole genome shotgun (WGS) entry which is preliminary data.</text>
</comment>
<keyword evidence="5" id="KW-1185">Reference proteome</keyword>
<dbReference type="InterPro" id="IPR016032">
    <property type="entry name" value="Sig_transdc_resp-reg_C-effctor"/>
</dbReference>
<feature type="domain" description="OmpR/PhoB-type" evidence="3">
    <location>
        <begin position="79"/>
        <end position="175"/>
    </location>
</feature>
<evidence type="ECO:0000256" key="1">
    <source>
        <dbReference type="ARBA" id="ARBA00023125"/>
    </source>
</evidence>
<dbReference type="SUPFAM" id="SSF46894">
    <property type="entry name" value="C-terminal effector domain of the bipartite response regulators"/>
    <property type="match status" value="1"/>
</dbReference>
<dbReference type="EMBL" id="JBHUIY010000002">
    <property type="protein sequence ID" value="MFD2232506.1"/>
    <property type="molecule type" value="Genomic_DNA"/>
</dbReference>
<dbReference type="InterPro" id="IPR001867">
    <property type="entry name" value="OmpR/PhoB-type_DNA-bd"/>
</dbReference>
<evidence type="ECO:0000313" key="5">
    <source>
        <dbReference type="Proteomes" id="UP001597296"/>
    </source>
</evidence>
<proteinExistence type="predicted"/>
<name>A0ABW5C8J0_9PROT</name>
<dbReference type="CDD" id="cd00383">
    <property type="entry name" value="trans_reg_C"/>
    <property type="match status" value="1"/>
</dbReference>
<dbReference type="RefSeq" id="WP_377313870.1">
    <property type="nucleotide sequence ID" value="NZ_JBHUIY010000002.1"/>
</dbReference>
<dbReference type="InterPro" id="IPR036388">
    <property type="entry name" value="WH-like_DNA-bd_sf"/>
</dbReference>
<evidence type="ECO:0000256" key="2">
    <source>
        <dbReference type="PROSITE-ProRule" id="PRU01091"/>
    </source>
</evidence>
<dbReference type="SMART" id="SM00862">
    <property type="entry name" value="Trans_reg_C"/>
    <property type="match status" value="1"/>
</dbReference>
<dbReference type="Proteomes" id="UP001597296">
    <property type="component" value="Unassembled WGS sequence"/>
</dbReference>
<protein>
    <submittedName>
        <fullName evidence="4">Winged helix-turn-helix domain-containing protein</fullName>
    </submittedName>
</protein>
<keyword evidence="1 2" id="KW-0238">DNA-binding</keyword>
<dbReference type="Pfam" id="PF00486">
    <property type="entry name" value="Trans_reg_C"/>
    <property type="match status" value="1"/>
</dbReference>
<evidence type="ECO:0000259" key="3">
    <source>
        <dbReference type="PROSITE" id="PS51755"/>
    </source>
</evidence>